<protein>
    <submittedName>
        <fullName evidence="1">Uncharacterized protein</fullName>
    </submittedName>
</protein>
<reference evidence="1 2" key="1">
    <citation type="submission" date="2014-02" db="EMBL/GenBank/DDBJ databases">
        <title>Single nucleus genome sequencing reveals high similarity among nuclei of an endomycorrhizal fungus.</title>
        <authorList>
            <person name="Lin K."/>
            <person name="Geurts R."/>
            <person name="Zhang Z."/>
            <person name="Limpens E."/>
            <person name="Saunders D.G."/>
            <person name="Mu D."/>
            <person name="Pang E."/>
            <person name="Cao H."/>
            <person name="Cha H."/>
            <person name="Lin T."/>
            <person name="Zhou Q."/>
            <person name="Shang Y."/>
            <person name="Li Y."/>
            <person name="Ivanov S."/>
            <person name="Sharma T."/>
            <person name="Velzen R.V."/>
            <person name="Ruijter N.D."/>
            <person name="Aanen D.K."/>
            <person name="Win J."/>
            <person name="Kamoun S."/>
            <person name="Bisseling T."/>
            <person name="Huang S."/>
        </authorList>
    </citation>
    <scope>NUCLEOTIDE SEQUENCE [LARGE SCALE GENOMIC DNA]</scope>
    <source>
        <strain evidence="2">DAOM197198w</strain>
    </source>
</reference>
<organism evidence="1 2">
    <name type="scientific">Rhizophagus irregularis (strain DAOM 197198w)</name>
    <name type="common">Glomus intraradices</name>
    <dbReference type="NCBI Taxonomy" id="1432141"/>
    <lineage>
        <taxon>Eukaryota</taxon>
        <taxon>Fungi</taxon>
        <taxon>Fungi incertae sedis</taxon>
        <taxon>Mucoromycota</taxon>
        <taxon>Glomeromycotina</taxon>
        <taxon>Glomeromycetes</taxon>
        <taxon>Glomerales</taxon>
        <taxon>Glomeraceae</taxon>
        <taxon>Rhizophagus</taxon>
    </lineage>
</organism>
<dbReference type="EMBL" id="JEMT01022862">
    <property type="protein sequence ID" value="EXX64743.1"/>
    <property type="molecule type" value="Genomic_DNA"/>
</dbReference>
<evidence type="ECO:0000313" key="1">
    <source>
        <dbReference type="EMBL" id="EXX64743.1"/>
    </source>
</evidence>
<accession>A0A015MD66</accession>
<proteinExistence type="predicted"/>
<dbReference type="AlphaFoldDB" id="A0A015MD66"/>
<dbReference type="Proteomes" id="UP000022910">
    <property type="component" value="Unassembled WGS sequence"/>
</dbReference>
<sequence>MVSGIELISVLRLAHKLIVGLISNARLANNIIPKAEELEDRIVRLIEIFNNHISEEDGEIMSRYYYLIKDEIIPFFERFNKKGRIKKFVNVRDDINKIEGFERKLDGLNKDFKLKLKLQMRNEALKQPPAPSTPPTPPAPPAINYNYNYYDYSKRMAYVAQPNQLDQPGQSTGVLSWLSSFFWNEQPKPPVQTTLPAINYNYNQPKQPRLLEYE</sequence>
<name>A0A015MD66_RHIIW</name>
<evidence type="ECO:0000313" key="2">
    <source>
        <dbReference type="Proteomes" id="UP000022910"/>
    </source>
</evidence>
<dbReference type="HOGENOM" id="CLU_1297159_0_0_1"/>
<keyword evidence="2" id="KW-1185">Reference proteome</keyword>
<comment type="caution">
    <text evidence="1">The sequence shown here is derived from an EMBL/GenBank/DDBJ whole genome shotgun (WGS) entry which is preliminary data.</text>
</comment>
<gene>
    <name evidence="1" type="ORF">RirG_139900</name>
</gene>